<dbReference type="Proteomes" id="UP000249239">
    <property type="component" value="Unassembled WGS sequence"/>
</dbReference>
<organism evidence="1 2">
    <name type="scientific">Breznakibacter xylanolyticus</name>
    <dbReference type="NCBI Taxonomy" id="990"/>
    <lineage>
        <taxon>Bacteria</taxon>
        <taxon>Pseudomonadati</taxon>
        <taxon>Bacteroidota</taxon>
        <taxon>Bacteroidia</taxon>
        <taxon>Marinilabiliales</taxon>
        <taxon>Marinilabiliaceae</taxon>
        <taxon>Breznakibacter</taxon>
    </lineage>
</organism>
<evidence type="ECO:0000313" key="2">
    <source>
        <dbReference type="Proteomes" id="UP000249239"/>
    </source>
</evidence>
<name>A0A2W7N0J0_9BACT</name>
<dbReference type="AlphaFoldDB" id="A0A2W7N0J0"/>
<keyword evidence="2" id="KW-1185">Reference proteome</keyword>
<accession>A0A2W7N0J0</accession>
<protein>
    <submittedName>
        <fullName evidence="1">Uncharacterized protein</fullName>
    </submittedName>
</protein>
<sequence length="53" mass="6302">MNCQKQKEKQYKIVDYYMIQLTQIPVYFYNFDASCQSEMKYLPPSPLAISNSL</sequence>
<proteinExistence type="predicted"/>
<reference evidence="1 2" key="1">
    <citation type="submission" date="2018-06" db="EMBL/GenBank/DDBJ databases">
        <title>Genomic Encyclopedia of Archaeal and Bacterial Type Strains, Phase II (KMG-II): from individual species to whole genera.</title>
        <authorList>
            <person name="Goeker M."/>
        </authorList>
    </citation>
    <scope>NUCLEOTIDE SEQUENCE [LARGE SCALE GENOMIC DNA]</scope>
    <source>
        <strain evidence="1 2">DSM 6779</strain>
    </source>
</reference>
<gene>
    <name evidence="1" type="ORF">LX69_03389</name>
</gene>
<dbReference type="EMBL" id="QKZK01000053">
    <property type="protein sequence ID" value="PZX10374.1"/>
    <property type="molecule type" value="Genomic_DNA"/>
</dbReference>
<comment type="caution">
    <text evidence="1">The sequence shown here is derived from an EMBL/GenBank/DDBJ whole genome shotgun (WGS) entry which is preliminary data.</text>
</comment>
<evidence type="ECO:0000313" key="1">
    <source>
        <dbReference type="EMBL" id="PZX10374.1"/>
    </source>
</evidence>